<reference evidence="2" key="1">
    <citation type="submission" date="2021-03" db="EMBL/GenBank/DDBJ databases">
        <authorList>
            <person name="Tagirdzhanova G."/>
        </authorList>
    </citation>
    <scope>NUCLEOTIDE SEQUENCE</scope>
</reference>
<dbReference type="Pfam" id="PF25053">
    <property type="entry name" value="DUF7791"/>
    <property type="match status" value="1"/>
</dbReference>
<keyword evidence="3" id="KW-1185">Reference proteome</keyword>
<name>A0A8H3EI24_9LECA</name>
<feature type="domain" description="DUF7791" evidence="1">
    <location>
        <begin position="22"/>
        <end position="170"/>
    </location>
</feature>
<evidence type="ECO:0000313" key="2">
    <source>
        <dbReference type="EMBL" id="CAF9907126.1"/>
    </source>
</evidence>
<evidence type="ECO:0000259" key="1">
    <source>
        <dbReference type="Pfam" id="PF25053"/>
    </source>
</evidence>
<dbReference type="Proteomes" id="UP000664203">
    <property type="component" value="Unassembled WGS sequence"/>
</dbReference>
<protein>
    <recommendedName>
        <fullName evidence="1">DUF7791 domain-containing protein</fullName>
    </recommendedName>
</protein>
<organism evidence="2 3">
    <name type="scientific">Alectoria fallacina</name>
    <dbReference type="NCBI Taxonomy" id="1903189"/>
    <lineage>
        <taxon>Eukaryota</taxon>
        <taxon>Fungi</taxon>
        <taxon>Dikarya</taxon>
        <taxon>Ascomycota</taxon>
        <taxon>Pezizomycotina</taxon>
        <taxon>Lecanoromycetes</taxon>
        <taxon>OSLEUM clade</taxon>
        <taxon>Lecanoromycetidae</taxon>
        <taxon>Lecanorales</taxon>
        <taxon>Lecanorineae</taxon>
        <taxon>Parmeliaceae</taxon>
        <taxon>Alectoria</taxon>
    </lineage>
</organism>
<dbReference type="InterPro" id="IPR056693">
    <property type="entry name" value="DUF7791"/>
</dbReference>
<dbReference type="AlphaFoldDB" id="A0A8H3EI24"/>
<dbReference type="OrthoDB" id="443402at2759"/>
<accession>A0A8H3EI24</accession>
<comment type="caution">
    <text evidence="2">The sequence shown here is derived from an EMBL/GenBank/DDBJ whole genome shotgun (WGS) entry which is preliminary data.</text>
</comment>
<evidence type="ECO:0000313" key="3">
    <source>
        <dbReference type="Proteomes" id="UP000664203"/>
    </source>
</evidence>
<proteinExistence type="predicted"/>
<sequence length="281" mass="31989">MVTPSCGPRGIVPPYDGKDRRIYLKGASQVFQLIQTARQAQNMKGNDNQRTTPVTVLLLALAIEGTLGAAVDTASDTWTAQKLSSLCDVMRRRLQTWCAGMFEVPDFIWNRVDPLDPNAALRTKIIWEVAYLQHTARDFIESQSVWGMLLKRTDTKFDPYMSLIQSTVFLYKVAVPLVNNPLVFGLFRKGLLEPALYALLFAERAEETTGEAHLEVLEELDNFMTRHLIRWIGDYPGHWSRLLDVAGAPNTFYSFVDLAVFYRLHQFYPCKDRLGLRPVSQ</sequence>
<gene>
    <name evidence="2" type="ORF">ALECFALPRED_003071</name>
</gene>
<dbReference type="EMBL" id="CAJPDR010000020">
    <property type="protein sequence ID" value="CAF9907126.1"/>
    <property type="molecule type" value="Genomic_DNA"/>
</dbReference>